<feature type="region of interest" description="Disordered" evidence="9">
    <location>
        <begin position="664"/>
        <end position="690"/>
    </location>
</feature>
<feature type="compositionally biased region" description="Polar residues" evidence="9">
    <location>
        <begin position="416"/>
        <end position="456"/>
    </location>
</feature>
<keyword evidence="7 8" id="KW-0802">TPR repeat</keyword>
<reference evidence="11" key="1">
    <citation type="journal article" date="2021" name="Nat. Commun.">
        <title>Genetic determinants of endophytism in the Arabidopsis root mycobiome.</title>
        <authorList>
            <person name="Mesny F."/>
            <person name="Miyauchi S."/>
            <person name="Thiergart T."/>
            <person name="Pickel B."/>
            <person name="Atanasova L."/>
            <person name="Karlsson M."/>
            <person name="Huettel B."/>
            <person name="Barry K.W."/>
            <person name="Haridas S."/>
            <person name="Chen C."/>
            <person name="Bauer D."/>
            <person name="Andreopoulos W."/>
            <person name="Pangilinan J."/>
            <person name="LaButti K."/>
            <person name="Riley R."/>
            <person name="Lipzen A."/>
            <person name="Clum A."/>
            <person name="Drula E."/>
            <person name="Henrissat B."/>
            <person name="Kohler A."/>
            <person name="Grigoriev I.V."/>
            <person name="Martin F.M."/>
            <person name="Hacquard S."/>
        </authorList>
    </citation>
    <scope>NUCLEOTIDE SEQUENCE</scope>
    <source>
        <strain evidence="11">MPI-CAGE-CH-0243</strain>
    </source>
</reference>
<feature type="region of interest" description="Disordered" evidence="9">
    <location>
        <begin position="388"/>
        <end position="505"/>
    </location>
</feature>
<keyword evidence="4" id="KW-0328">Glycosyltransferase</keyword>
<keyword evidence="5 11" id="KW-0808">Transferase</keyword>
<feature type="repeat" description="TPR" evidence="8">
    <location>
        <begin position="950"/>
        <end position="983"/>
    </location>
</feature>
<dbReference type="SMART" id="SM00028">
    <property type="entry name" value="TPR"/>
    <property type="match status" value="4"/>
</dbReference>
<protein>
    <recommendedName>
        <fullName evidence="3">protein O-GlcNAc transferase</fullName>
        <ecNumber evidence="3">2.4.1.255</ecNumber>
    </recommendedName>
</protein>
<dbReference type="Pfam" id="PF13181">
    <property type="entry name" value="TPR_8"/>
    <property type="match status" value="2"/>
</dbReference>
<feature type="compositionally biased region" description="Polar residues" evidence="9">
    <location>
        <begin position="485"/>
        <end position="505"/>
    </location>
</feature>
<dbReference type="FunFam" id="1.25.40.10:FF:000180">
    <property type="entry name" value="Related to UDP-N-acetylglucosaminyltransferase"/>
    <property type="match status" value="1"/>
</dbReference>
<dbReference type="PANTHER" id="PTHR44998:SF1">
    <property type="entry name" value="UDP-N-ACETYLGLUCOSAMINE--PEPTIDE N-ACETYLGLUCOSAMINYLTRANSFERASE 110 KDA SUBUNIT"/>
    <property type="match status" value="1"/>
</dbReference>
<feature type="compositionally biased region" description="Polar residues" evidence="9">
    <location>
        <begin position="314"/>
        <end position="328"/>
    </location>
</feature>
<dbReference type="Gene3D" id="3.40.50.11380">
    <property type="match status" value="1"/>
</dbReference>
<keyword evidence="6" id="KW-0677">Repeat</keyword>
<accession>A0A9P9E118</accession>
<dbReference type="Proteomes" id="UP000700596">
    <property type="component" value="Unassembled WGS sequence"/>
</dbReference>
<evidence type="ECO:0000259" key="10">
    <source>
        <dbReference type="Pfam" id="PF13844"/>
    </source>
</evidence>
<dbReference type="EMBL" id="JAGMWT010000005">
    <property type="protein sequence ID" value="KAH7128796.1"/>
    <property type="molecule type" value="Genomic_DNA"/>
</dbReference>
<dbReference type="Pfam" id="PF13374">
    <property type="entry name" value="TPR_10"/>
    <property type="match status" value="1"/>
</dbReference>
<dbReference type="InterPro" id="IPR019734">
    <property type="entry name" value="TPR_rpt"/>
</dbReference>
<evidence type="ECO:0000313" key="12">
    <source>
        <dbReference type="Proteomes" id="UP000700596"/>
    </source>
</evidence>
<evidence type="ECO:0000256" key="2">
    <source>
        <dbReference type="ARBA" id="ARBA00005386"/>
    </source>
</evidence>
<proteinExistence type="inferred from homology"/>
<comment type="pathway">
    <text evidence="1">Protein modification; protein glycosylation.</text>
</comment>
<dbReference type="GO" id="GO:0006493">
    <property type="term" value="P:protein O-linked glycosylation"/>
    <property type="evidence" value="ECO:0007669"/>
    <property type="project" value="TreeGrafter"/>
</dbReference>
<dbReference type="PROSITE" id="PS50005">
    <property type="entry name" value="TPR"/>
    <property type="match status" value="3"/>
</dbReference>
<dbReference type="InterPro" id="IPR029489">
    <property type="entry name" value="OGT/SEC/SPY_C"/>
</dbReference>
<dbReference type="FunFam" id="1.25.40.10:FF:000552">
    <property type="entry name" value="UDP-N-acetylglucosaminyltransferase (AFU_orthologue AFUA_1G03380)"/>
    <property type="match status" value="1"/>
</dbReference>
<dbReference type="Gene3D" id="1.25.40.10">
    <property type="entry name" value="Tetratricopeptide repeat domain"/>
    <property type="match status" value="3"/>
</dbReference>
<dbReference type="FunFam" id="3.40.50.2000:FF:000110">
    <property type="entry name" value="UDP-N-acetylglucosaminyltransferase protein"/>
    <property type="match status" value="1"/>
</dbReference>
<feature type="compositionally biased region" description="Basic residues" evidence="9">
    <location>
        <begin position="398"/>
        <end position="408"/>
    </location>
</feature>
<feature type="compositionally biased region" description="Basic and acidic residues" evidence="9">
    <location>
        <begin position="72"/>
        <end position="86"/>
    </location>
</feature>
<gene>
    <name evidence="11" type="ORF">B0J11DRAFT_279596</name>
</gene>
<dbReference type="FunFam" id="3.40.50.11380:FF:000004">
    <property type="entry name" value="UDP-N-acetylglucosaminyltransferase (AFU_orthologue AFUA_1G03380)"/>
    <property type="match status" value="1"/>
</dbReference>
<keyword evidence="12" id="KW-1185">Reference proteome</keyword>
<dbReference type="GO" id="GO:0097363">
    <property type="term" value="F:protein O-acetylglucosaminyltransferase activity"/>
    <property type="evidence" value="ECO:0007669"/>
    <property type="project" value="UniProtKB-EC"/>
</dbReference>
<dbReference type="EC" id="2.4.1.255" evidence="3"/>
<evidence type="ECO:0000256" key="3">
    <source>
        <dbReference type="ARBA" id="ARBA00011970"/>
    </source>
</evidence>
<feature type="domain" description="O-GlcNAc transferase C-terminal" evidence="10">
    <location>
        <begin position="1449"/>
        <end position="1650"/>
    </location>
</feature>
<comment type="caution">
    <text evidence="11">The sequence shown here is derived from an EMBL/GenBank/DDBJ whole genome shotgun (WGS) entry which is preliminary data.</text>
</comment>
<evidence type="ECO:0000256" key="6">
    <source>
        <dbReference type="ARBA" id="ARBA00022737"/>
    </source>
</evidence>
<dbReference type="Gene3D" id="3.40.50.2000">
    <property type="entry name" value="Glycogen Phosphorylase B"/>
    <property type="match status" value="1"/>
</dbReference>
<feature type="region of interest" description="Disordered" evidence="9">
    <location>
        <begin position="302"/>
        <end position="350"/>
    </location>
</feature>
<dbReference type="OrthoDB" id="421121at2759"/>
<name>A0A9P9E118_9PLEO</name>
<feature type="repeat" description="TPR" evidence="8">
    <location>
        <begin position="589"/>
        <end position="622"/>
    </location>
</feature>
<feature type="compositionally biased region" description="Polar residues" evidence="9">
    <location>
        <begin position="60"/>
        <end position="70"/>
    </location>
</feature>
<evidence type="ECO:0000313" key="11">
    <source>
        <dbReference type="EMBL" id="KAH7128796.1"/>
    </source>
</evidence>
<organism evidence="11 12">
    <name type="scientific">Dendryphion nanum</name>
    <dbReference type="NCBI Taxonomy" id="256645"/>
    <lineage>
        <taxon>Eukaryota</taxon>
        <taxon>Fungi</taxon>
        <taxon>Dikarya</taxon>
        <taxon>Ascomycota</taxon>
        <taxon>Pezizomycotina</taxon>
        <taxon>Dothideomycetes</taxon>
        <taxon>Pleosporomycetidae</taxon>
        <taxon>Pleosporales</taxon>
        <taxon>Torulaceae</taxon>
        <taxon>Dendryphion</taxon>
    </lineage>
</organism>
<evidence type="ECO:0000256" key="7">
    <source>
        <dbReference type="ARBA" id="ARBA00022803"/>
    </source>
</evidence>
<dbReference type="SUPFAM" id="SSF48452">
    <property type="entry name" value="TPR-like"/>
    <property type="match status" value="1"/>
</dbReference>
<feature type="domain" description="O-GlcNAc transferase C-terminal" evidence="10">
    <location>
        <begin position="1189"/>
        <end position="1374"/>
    </location>
</feature>
<evidence type="ECO:0000256" key="1">
    <source>
        <dbReference type="ARBA" id="ARBA00004922"/>
    </source>
</evidence>
<feature type="region of interest" description="Disordered" evidence="9">
    <location>
        <begin position="1"/>
        <end position="93"/>
    </location>
</feature>
<dbReference type="InterPro" id="IPR011990">
    <property type="entry name" value="TPR-like_helical_dom_sf"/>
</dbReference>
<comment type="similarity">
    <text evidence="2">Belongs to the glycosyltransferase 41 family. O-GlcNAc transferase subfamily.</text>
</comment>
<evidence type="ECO:0000256" key="8">
    <source>
        <dbReference type="PROSITE-ProRule" id="PRU00339"/>
    </source>
</evidence>
<evidence type="ECO:0000256" key="5">
    <source>
        <dbReference type="ARBA" id="ARBA00022679"/>
    </source>
</evidence>
<evidence type="ECO:0000256" key="9">
    <source>
        <dbReference type="SAM" id="MobiDB-lite"/>
    </source>
</evidence>
<feature type="repeat" description="TPR" evidence="8">
    <location>
        <begin position="984"/>
        <end position="1017"/>
    </location>
</feature>
<sequence length="1677" mass="186886">MTMVRQYPPQPQSQLFSPYNDSLPLPPTPTDSLLRNAPAYDQRNPAFPSRPQQYAYPLSRHNSYHSQGSASDHSRDHDRSKPPEHMLRRKTPNGILSAAYDGTSVEHTEKPHATKHILLPVTAEYNNLKQDLPLRSPAINSNNYHHPLQDIVPDWSPSLYFETGSGRGHEIYSSGPRALPQIDSMLNQIPPLQPPVQYPVHGYPFAAAPGPSLQNPLNPTVSNDQGPFGPYWHDGTFIPYQPAALRDPRFYPHHGPGWHAPSWHNVNNVMTPMNGFQGPFQLNQGPSTFGSIGRQLEFSLPPPQPQHRNPALDYQNQTFPTPLPQRSYQDYGFPPSGQSTPVADLTPTPTPLAVEFDAQSRNAQSRERVFAWAHTVYIDLLKFLQSTRKPSSSSRNHNGQHHHVRPHIYPRPPRQPNANFSTTSSNGSTQSIDRSTSKSLSAPLEFQSSSHNIQHGSNRAHDSSHHRSSSSSAWSHNDVEHSRQSWHQVAPQQYPNTNPHSFNSALHTSEPLRQLRRMSGTSISSLRHETPPSMTAASALDAITKHCEDSNWNWIDGILLGGCLAYALGDYKKAQGWYKHILTLDKDHVEATSNLAATLLSLQQKQDAERYWRRAVKLRPSYFEAVEHLIGLLCGDHRGKEAVLIIEEVERSLRFTKKTESTTIVDADSQRSSSSVSQSPSISDVSDKPVFDYDADNDSTCKDLEELPGSDQPGFGSSGYAIPGSENGRILALVHAKGNMLYALGDNAGAAKAFENAVLIGAGGQIKGISGLIQHILSAVGYDGAERSPGGHLIPPSTDPILLHPEIALKTAQLCFPSHGDLDGLRHVPSEGMARKAAISTTSNSLLSLAKIFQDGMATNSPKASVFQTTYGVREILALYYLSLSLQPSPSTANNVGILLASVQQAAPSKQIAVSNTIPKTSIPGLVPGSGIALALAYYNYGLLLDARHAHLYTNLGSLLKDIGQLDVAIQMYEQAVQCDGNFDIALANLANAVKDKGRISDAILYYKRAVKASPDFAEAVCGLANALNSVCGWTGRGGIAADGGTRDRWHVDEKGMLLDAKLPGATSSGWIKRVVDLVEKQLGDGEDWGRGIMDERFIQNIIRPLGLMETDPSNLKEKQQRMANSLIKWRGQKWEGARIVRLVERAIRRTMWQWYQDRYKNAKQKGQPLSVAKYRRPHLPSNLTVPAAPTVLPFHTFTCPMSAKQIRLISQRNGMRISCSTLKAPWLPSTVFEPPPPPNPYLRVGYVSSDFNNHPLAHLMQSVFGMHDRSRVKAVCYATTASDGSVHRQQIEKEAPVFYDASSWSAERLVNQILRDRIHILINLNGYTRGARNEVFAARAAPIQMSFMGFAGTLGAEWCDYLLADETAVPTDTLRPWRRNIDMEDQLVDENSGGTEEKWIYGENIIYCRDTFFCCDHRQSAPDAQGRQLNWDEEQHRRWAMRKELFPNLPDDAIILGNFNQLYKIEPTTFRTWLRILQRLPKAILWLLRFPDLGETNLKQTAIMWAGPEVASRVMFTDVAQKHQHIARARVCDLFLDTPECNAHTTAADVLWSGTPLLTLPRYQYKMCSRMAASILKGALPNSLEGKKASLDLVATSEEDYEEKAVRLAGDYAYHGYRVSGRLGQIRKLLYEGRWSSALFDTKRWVRDLEDAYEIAWKRWEDGAGGDIWLQPQRGW</sequence>
<dbReference type="PANTHER" id="PTHR44998">
    <property type="match status" value="1"/>
</dbReference>
<evidence type="ECO:0000256" key="4">
    <source>
        <dbReference type="ARBA" id="ARBA00022676"/>
    </source>
</evidence>
<dbReference type="Pfam" id="PF13844">
    <property type="entry name" value="Glyco_transf_41"/>
    <property type="match status" value="2"/>
</dbReference>
<feature type="compositionally biased region" description="Low complexity" evidence="9">
    <location>
        <begin position="665"/>
        <end position="684"/>
    </location>
</feature>
<feature type="compositionally biased region" description="Polar residues" evidence="9">
    <location>
        <begin position="388"/>
        <end position="397"/>
    </location>
</feature>